<dbReference type="HOGENOM" id="CLU_160158_0_0_1"/>
<organism evidence="1 2">
    <name type="scientific">Pisolithus microcarpus 441</name>
    <dbReference type="NCBI Taxonomy" id="765257"/>
    <lineage>
        <taxon>Eukaryota</taxon>
        <taxon>Fungi</taxon>
        <taxon>Dikarya</taxon>
        <taxon>Basidiomycota</taxon>
        <taxon>Agaricomycotina</taxon>
        <taxon>Agaricomycetes</taxon>
        <taxon>Agaricomycetidae</taxon>
        <taxon>Boletales</taxon>
        <taxon>Sclerodermatineae</taxon>
        <taxon>Pisolithaceae</taxon>
        <taxon>Pisolithus</taxon>
    </lineage>
</organism>
<dbReference type="AlphaFoldDB" id="A0A0C9Z3W9"/>
<reference evidence="2" key="2">
    <citation type="submission" date="2015-01" db="EMBL/GenBank/DDBJ databases">
        <title>Evolutionary Origins and Diversification of the Mycorrhizal Mutualists.</title>
        <authorList>
            <consortium name="DOE Joint Genome Institute"/>
            <consortium name="Mycorrhizal Genomics Consortium"/>
            <person name="Kohler A."/>
            <person name="Kuo A."/>
            <person name="Nagy L.G."/>
            <person name="Floudas D."/>
            <person name="Copeland A."/>
            <person name="Barry K.W."/>
            <person name="Cichocki N."/>
            <person name="Veneault-Fourrey C."/>
            <person name="LaButti K."/>
            <person name="Lindquist E.A."/>
            <person name="Lipzen A."/>
            <person name="Lundell T."/>
            <person name="Morin E."/>
            <person name="Murat C."/>
            <person name="Riley R."/>
            <person name="Ohm R."/>
            <person name="Sun H."/>
            <person name="Tunlid A."/>
            <person name="Henrissat B."/>
            <person name="Grigoriev I.V."/>
            <person name="Hibbett D.S."/>
            <person name="Martin F."/>
        </authorList>
    </citation>
    <scope>NUCLEOTIDE SEQUENCE [LARGE SCALE GENOMIC DNA]</scope>
    <source>
        <strain evidence="2">441</strain>
    </source>
</reference>
<evidence type="ECO:0000313" key="2">
    <source>
        <dbReference type="Proteomes" id="UP000054018"/>
    </source>
</evidence>
<feature type="non-terminal residue" evidence="1">
    <location>
        <position position="1"/>
    </location>
</feature>
<feature type="non-terminal residue" evidence="1">
    <location>
        <position position="97"/>
    </location>
</feature>
<name>A0A0C9Z3W9_9AGAM</name>
<dbReference type="OrthoDB" id="2681202at2759"/>
<gene>
    <name evidence="1" type="ORF">PISMIDRAFT_52440</name>
</gene>
<sequence length="97" mass="10628">DFKTEFHPRSKRPPLYQASEEFGRQNAEDITLGSEPWRPFASEGDYIFATVAVEAGLSAAQVDSLLRLVHCVAQGTARVTLRNNAGLHTALDRAASQ</sequence>
<dbReference type="EMBL" id="KN833838">
    <property type="protein sequence ID" value="KIK17107.1"/>
    <property type="molecule type" value="Genomic_DNA"/>
</dbReference>
<evidence type="ECO:0000313" key="1">
    <source>
        <dbReference type="EMBL" id="KIK17107.1"/>
    </source>
</evidence>
<protein>
    <submittedName>
        <fullName evidence="1">Uncharacterized protein</fullName>
    </submittedName>
</protein>
<keyword evidence="2" id="KW-1185">Reference proteome</keyword>
<accession>A0A0C9Z3W9</accession>
<reference evidence="1 2" key="1">
    <citation type="submission" date="2014-04" db="EMBL/GenBank/DDBJ databases">
        <authorList>
            <consortium name="DOE Joint Genome Institute"/>
            <person name="Kuo A."/>
            <person name="Kohler A."/>
            <person name="Costa M.D."/>
            <person name="Nagy L.G."/>
            <person name="Floudas D."/>
            <person name="Copeland A."/>
            <person name="Barry K.W."/>
            <person name="Cichocki N."/>
            <person name="Veneault-Fourrey C."/>
            <person name="LaButti K."/>
            <person name="Lindquist E.A."/>
            <person name="Lipzen A."/>
            <person name="Lundell T."/>
            <person name="Morin E."/>
            <person name="Murat C."/>
            <person name="Sun H."/>
            <person name="Tunlid A."/>
            <person name="Henrissat B."/>
            <person name="Grigoriev I.V."/>
            <person name="Hibbett D.S."/>
            <person name="Martin F."/>
            <person name="Nordberg H.P."/>
            <person name="Cantor M.N."/>
            <person name="Hua S.X."/>
        </authorList>
    </citation>
    <scope>NUCLEOTIDE SEQUENCE [LARGE SCALE GENOMIC DNA]</scope>
    <source>
        <strain evidence="1 2">441</strain>
    </source>
</reference>
<dbReference type="Proteomes" id="UP000054018">
    <property type="component" value="Unassembled WGS sequence"/>
</dbReference>
<proteinExistence type="predicted"/>